<accession>A0AAU9KDK8</accession>
<dbReference type="Proteomes" id="UP001162131">
    <property type="component" value="Unassembled WGS sequence"/>
</dbReference>
<dbReference type="AlphaFoldDB" id="A0AAU9KDK8"/>
<keyword evidence="2" id="KW-1185">Reference proteome</keyword>
<organism evidence="1 2">
    <name type="scientific">Blepharisma stoltei</name>
    <dbReference type="NCBI Taxonomy" id="1481888"/>
    <lineage>
        <taxon>Eukaryota</taxon>
        <taxon>Sar</taxon>
        <taxon>Alveolata</taxon>
        <taxon>Ciliophora</taxon>
        <taxon>Postciliodesmatophora</taxon>
        <taxon>Heterotrichea</taxon>
        <taxon>Heterotrichida</taxon>
        <taxon>Blepharismidae</taxon>
        <taxon>Blepharisma</taxon>
    </lineage>
</organism>
<name>A0AAU9KDK8_9CILI</name>
<proteinExistence type="predicted"/>
<protein>
    <submittedName>
        <fullName evidence="1">Uncharacterized protein</fullName>
    </submittedName>
</protein>
<gene>
    <name evidence="1" type="ORF">BSTOLATCC_MIC53357</name>
</gene>
<dbReference type="EMBL" id="CAJZBQ010000053">
    <property type="protein sequence ID" value="CAG9331282.1"/>
    <property type="molecule type" value="Genomic_DNA"/>
</dbReference>
<reference evidence="1" key="1">
    <citation type="submission" date="2021-09" db="EMBL/GenBank/DDBJ databases">
        <authorList>
            <consortium name="AG Swart"/>
            <person name="Singh M."/>
            <person name="Singh A."/>
            <person name="Seah K."/>
            <person name="Emmerich C."/>
        </authorList>
    </citation>
    <scope>NUCLEOTIDE SEQUENCE</scope>
    <source>
        <strain evidence="1">ATCC30299</strain>
    </source>
</reference>
<evidence type="ECO:0000313" key="2">
    <source>
        <dbReference type="Proteomes" id="UP001162131"/>
    </source>
</evidence>
<sequence>MDYEKQLNRILPIPEATVRVTWNDEKIRVEAEKWCKPFCCAVQRCLGRKGAIKTEEEKKRCDMAPAQLERCVNDISDHLKGIIEKKKASAK</sequence>
<comment type="caution">
    <text evidence="1">The sequence shown here is derived from an EMBL/GenBank/DDBJ whole genome shotgun (WGS) entry which is preliminary data.</text>
</comment>
<evidence type="ECO:0000313" key="1">
    <source>
        <dbReference type="EMBL" id="CAG9331282.1"/>
    </source>
</evidence>